<keyword evidence="3" id="KW-1185">Reference proteome</keyword>
<keyword evidence="1" id="KW-0732">Signal</keyword>
<feature type="signal peptide" evidence="1">
    <location>
        <begin position="1"/>
        <end position="27"/>
    </location>
</feature>
<evidence type="ECO:0000313" key="2">
    <source>
        <dbReference type="EMBL" id="UUP12382.1"/>
    </source>
</evidence>
<organism evidence="2 3">
    <name type="scientific">Aeromicrobium wangtongii</name>
    <dbReference type="NCBI Taxonomy" id="2969247"/>
    <lineage>
        <taxon>Bacteria</taxon>
        <taxon>Bacillati</taxon>
        <taxon>Actinomycetota</taxon>
        <taxon>Actinomycetes</taxon>
        <taxon>Propionibacteriales</taxon>
        <taxon>Nocardioidaceae</taxon>
        <taxon>Aeromicrobium</taxon>
    </lineage>
</organism>
<protein>
    <submittedName>
        <fullName evidence="2">Uncharacterized protein</fullName>
    </submittedName>
</protein>
<dbReference type="Proteomes" id="UP001316184">
    <property type="component" value="Chromosome"/>
</dbReference>
<accession>A0ABY5M3F4</accession>
<evidence type="ECO:0000256" key="1">
    <source>
        <dbReference type="SAM" id="SignalP"/>
    </source>
</evidence>
<evidence type="ECO:0000313" key="3">
    <source>
        <dbReference type="Proteomes" id="UP001316184"/>
    </source>
</evidence>
<dbReference type="EMBL" id="CP102173">
    <property type="protein sequence ID" value="UUP12382.1"/>
    <property type="molecule type" value="Genomic_DNA"/>
</dbReference>
<feature type="chain" id="PRO_5046997701" evidence="1">
    <location>
        <begin position="28"/>
        <end position="202"/>
    </location>
</feature>
<reference evidence="2 3" key="1">
    <citation type="submission" date="2022-08" db="EMBL/GenBank/DDBJ databases">
        <title>novel species in genus Aeromicrobium.</title>
        <authorList>
            <person name="Ye L."/>
        </authorList>
    </citation>
    <scope>NUCLEOTIDE SEQUENCE [LARGE SCALE GENOMIC DNA]</scope>
    <source>
        <strain evidence="3">zg-Y1379</strain>
    </source>
</reference>
<proteinExistence type="predicted"/>
<sequence length="202" mass="22567">MNRTRIRSAVAILVALGLVLTASPSVADSRTFKDPTGDTRAAGLLDIGRVTVKNTKKYVSVKFAFPANNFVPGPDGYLEVLLDTDAKARGPELSWSAPLFSEFSIVPVRRGKKLFKKEWLRMDGTQTRCGRTVRIDWNPPKGYGRLKLFKKAGCVGSPSRVRVQVRTVVTGERPTYGSPVRYSRPERDFFPSASRYSAWVRR</sequence>
<name>A0ABY5M3F4_9ACTN</name>
<gene>
    <name evidence="2" type="ORF">NQV15_11005</name>
</gene>
<dbReference type="RefSeq" id="WP_232399902.1">
    <property type="nucleotide sequence ID" value="NZ_CP102173.1"/>
</dbReference>